<name>A0A0V0QK06_PSEPJ</name>
<feature type="domain" description="Cyclin-like" evidence="3">
    <location>
        <begin position="257"/>
        <end position="341"/>
    </location>
</feature>
<dbReference type="EMBL" id="LDAU01000154">
    <property type="protein sequence ID" value="KRX02550.1"/>
    <property type="molecule type" value="Genomic_DNA"/>
</dbReference>
<evidence type="ECO:0000256" key="2">
    <source>
        <dbReference type="SAM" id="Coils"/>
    </source>
</evidence>
<feature type="coiled-coil region" evidence="2">
    <location>
        <begin position="159"/>
        <end position="186"/>
    </location>
</feature>
<dbReference type="AlphaFoldDB" id="A0A0V0QK06"/>
<evidence type="ECO:0000256" key="1">
    <source>
        <dbReference type="RuleBase" id="RU000383"/>
    </source>
</evidence>
<proteinExistence type="inferred from homology"/>
<keyword evidence="5" id="KW-1185">Reference proteome</keyword>
<keyword evidence="2" id="KW-0175">Coiled coil</keyword>
<gene>
    <name evidence="4" type="ORF">PPERSA_11890</name>
</gene>
<evidence type="ECO:0000313" key="4">
    <source>
        <dbReference type="EMBL" id="KRX02550.1"/>
    </source>
</evidence>
<sequence length="425" mass="50076">MRKPFGQIHPQNQNNRCQNLLKNGCNDIKQNDLNLQQLNSKFYSQQQQQQQQNIKNFIENQISGTSVQQQQIEKNQISNNNGKIFIESPENQQESNQKVLKEIYIEQNEQKKSLSESQYQNNHNIIQNTNQNHDLQFNTQKSQCNQENNADSNNLSSFTKYMKKELKQADQELRQANNRLEQLQQIDLENQKNQIKCLHFFSNQKNQQNLINFSYGDDPDNSGPLQEDQQVKYFSDEIFQHWILKDICPEMRSICIEWIIQIGAKLNNNQYTISQSIQIFDRIVGTQTVNQQQLQLISIVSHFISSKIHEYTALTFSDMMYICDGQIDEQNIQMCEFYILEALKYELYVPLNIEFLDYLIYKQYYYITDNKYAQKSVYSFCQMLLEFGSLNEKISLFPAYFQALSADSGRQIKLSYKVCGLLQAQ</sequence>
<dbReference type="SUPFAM" id="SSF47954">
    <property type="entry name" value="Cyclin-like"/>
    <property type="match status" value="1"/>
</dbReference>
<comment type="similarity">
    <text evidence="1">Belongs to the cyclin family.</text>
</comment>
<dbReference type="SMART" id="SM00385">
    <property type="entry name" value="CYCLIN"/>
    <property type="match status" value="1"/>
</dbReference>
<organism evidence="4 5">
    <name type="scientific">Pseudocohnilembus persalinus</name>
    <name type="common">Ciliate</name>
    <dbReference type="NCBI Taxonomy" id="266149"/>
    <lineage>
        <taxon>Eukaryota</taxon>
        <taxon>Sar</taxon>
        <taxon>Alveolata</taxon>
        <taxon>Ciliophora</taxon>
        <taxon>Intramacronucleata</taxon>
        <taxon>Oligohymenophorea</taxon>
        <taxon>Scuticociliatia</taxon>
        <taxon>Philasterida</taxon>
        <taxon>Pseudocohnilembidae</taxon>
        <taxon>Pseudocohnilembus</taxon>
    </lineage>
</organism>
<dbReference type="Pfam" id="PF00134">
    <property type="entry name" value="Cyclin_N"/>
    <property type="match status" value="1"/>
</dbReference>
<dbReference type="InParanoid" id="A0A0V0QK06"/>
<reference evidence="4 5" key="1">
    <citation type="journal article" date="2015" name="Sci. Rep.">
        <title>Genome of the facultative scuticociliatosis pathogen Pseudocohnilembus persalinus provides insight into its virulence through horizontal gene transfer.</title>
        <authorList>
            <person name="Xiong J."/>
            <person name="Wang G."/>
            <person name="Cheng J."/>
            <person name="Tian M."/>
            <person name="Pan X."/>
            <person name="Warren A."/>
            <person name="Jiang C."/>
            <person name="Yuan D."/>
            <person name="Miao W."/>
        </authorList>
    </citation>
    <scope>NUCLEOTIDE SEQUENCE [LARGE SCALE GENOMIC DNA]</scope>
    <source>
        <strain evidence="4">36N120E</strain>
    </source>
</reference>
<dbReference type="Proteomes" id="UP000054937">
    <property type="component" value="Unassembled WGS sequence"/>
</dbReference>
<dbReference type="InterPro" id="IPR036915">
    <property type="entry name" value="Cyclin-like_sf"/>
</dbReference>
<dbReference type="InterPro" id="IPR039361">
    <property type="entry name" value="Cyclin"/>
</dbReference>
<evidence type="ECO:0000313" key="5">
    <source>
        <dbReference type="Proteomes" id="UP000054937"/>
    </source>
</evidence>
<dbReference type="OrthoDB" id="64224at2759"/>
<comment type="caution">
    <text evidence="4">The sequence shown here is derived from an EMBL/GenBank/DDBJ whole genome shotgun (WGS) entry which is preliminary data.</text>
</comment>
<dbReference type="InterPro" id="IPR013763">
    <property type="entry name" value="Cyclin-like_dom"/>
</dbReference>
<dbReference type="OMA" id="RETIQTH"/>
<dbReference type="PANTHER" id="PTHR10177">
    <property type="entry name" value="CYCLINS"/>
    <property type="match status" value="1"/>
</dbReference>
<protein>
    <submittedName>
        <fullName evidence="4">Cyclin-like protein</fullName>
    </submittedName>
</protein>
<keyword evidence="1" id="KW-0195">Cyclin</keyword>
<accession>A0A0V0QK06</accession>
<dbReference type="Gene3D" id="1.10.472.10">
    <property type="entry name" value="Cyclin-like"/>
    <property type="match status" value="1"/>
</dbReference>
<evidence type="ECO:0000259" key="3">
    <source>
        <dbReference type="SMART" id="SM00385"/>
    </source>
</evidence>
<dbReference type="InterPro" id="IPR006671">
    <property type="entry name" value="Cyclin_N"/>
</dbReference>